<reference evidence="1" key="1">
    <citation type="submission" date="2022-10" db="EMBL/GenBank/DDBJ databases">
        <title>Culturing micro-colonial fungi from biological soil crusts in the Mojave desert and describing Neophaeococcomyces mojavensis, and introducing the new genera and species Taxawa tesnikishii.</title>
        <authorList>
            <person name="Kurbessoian T."/>
            <person name="Stajich J.E."/>
        </authorList>
    </citation>
    <scope>NUCLEOTIDE SEQUENCE</scope>
    <source>
        <strain evidence="1">JES_115</strain>
    </source>
</reference>
<protein>
    <submittedName>
        <fullName evidence="1">Uncharacterized protein</fullName>
    </submittedName>
</protein>
<dbReference type="EMBL" id="JAPDRP010000016">
    <property type="protein sequence ID" value="KAJ9640954.1"/>
    <property type="molecule type" value="Genomic_DNA"/>
</dbReference>
<dbReference type="Proteomes" id="UP001172680">
    <property type="component" value="Unassembled WGS sequence"/>
</dbReference>
<proteinExistence type="predicted"/>
<name>A0ACC2YZT9_9PEZI</name>
<evidence type="ECO:0000313" key="2">
    <source>
        <dbReference type="Proteomes" id="UP001172680"/>
    </source>
</evidence>
<evidence type="ECO:0000313" key="1">
    <source>
        <dbReference type="EMBL" id="KAJ9640954.1"/>
    </source>
</evidence>
<comment type="caution">
    <text evidence="1">The sequence shown here is derived from an EMBL/GenBank/DDBJ whole genome shotgun (WGS) entry which is preliminary data.</text>
</comment>
<keyword evidence="2" id="KW-1185">Reference proteome</keyword>
<sequence>MASRDPTLGGLIEALEDYLYPPAKSAADQAAEPAIVTSSSPLIAFIQHTNHIIGRIFGAIGNAPPAVRGKIGGWWWGGFFNAMGGCLGIAIIIVLIVAGLWLAIAFICRPVDSAGKKLIDEEARLENEEDSEKGEDLASEDETKRVTTTACTRAAAEKESGGSALDH</sequence>
<accession>A0ACC2YZT9</accession>
<organism evidence="1 2">
    <name type="scientific">Coniosporium tulheliwenetii</name>
    <dbReference type="NCBI Taxonomy" id="3383036"/>
    <lineage>
        <taxon>Eukaryota</taxon>
        <taxon>Fungi</taxon>
        <taxon>Dikarya</taxon>
        <taxon>Ascomycota</taxon>
        <taxon>Pezizomycotina</taxon>
        <taxon>Dothideomycetes</taxon>
        <taxon>Dothideomycetes incertae sedis</taxon>
        <taxon>Coniosporium</taxon>
    </lineage>
</organism>
<gene>
    <name evidence="1" type="ORF">H2199_005622</name>
</gene>